<keyword evidence="3" id="KW-1185">Reference proteome</keyword>
<feature type="domain" description="N-acetyltransferase" evidence="1">
    <location>
        <begin position="14"/>
        <end position="171"/>
    </location>
</feature>
<dbReference type="GO" id="GO:0016747">
    <property type="term" value="F:acyltransferase activity, transferring groups other than amino-acyl groups"/>
    <property type="evidence" value="ECO:0007669"/>
    <property type="project" value="InterPro"/>
</dbReference>
<dbReference type="Gene3D" id="3.40.630.30">
    <property type="match status" value="1"/>
</dbReference>
<evidence type="ECO:0000313" key="3">
    <source>
        <dbReference type="Proteomes" id="UP001139006"/>
    </source>
</evidence>
<reference evidence="2 3" key="1">
    <citation type="journal article" date="2023" name="Int. J. Syst. Evol. Microbiol.">
        <title>Ligilactobacillus ubinensis sp. nov., a novel species isolated from the wild ferment of a durian fruit (Durio zibethinus).</title>
        <authorList>
            <person name="Heng Y.C."/>
            <person name="Menon N."/>
            <person name="Chen B."/>
            <person name="Loo B.Z.L."/>
            <person name="Wong G.W.J."/>
            <person name="Lim A.C.H."/>
            <person name="Silvaraju S."/>
            <person name="Kittelmann S."/>
        </authorList>
    </citation>
    <scope>NUCLEOTIDE SEQUENCE [LARGE SCALE GENOMIC DNA]</scope>
    <source>
        <strain evidence="2 3">WILCCON 0076</strain>
    </source>
</reference>
<dbReference type="SUPFAM" id="SSF55729">
    <property type="entry name" value="Acyl-CoA N-acyltransferases (Nat)"/>
    <property type="match status" value="1"/>
</dbReference>
<dbReference type="PROSITE" id="PS51186">
    <property type="entry name" value="GNAT"/>
    <property type="match status" value="1"/>
</dbReference>
<comment type="caution">
    <text evidence="2">The sequence shown here is derived from an EMBL/GenBank/DDBJ whole genome shotgun (WGS) entry which is preliminary data.</text>
</comment>
<proteinExistence type="predicted"/>
<sequence>MINAIQKKWGIVTFNFRRFNNADAKEVSALVAKTMRTTNIKDYSKTYLENSLKNLTAAAFIKRAKYFHCYVFYDTSTKKLIAVGSIGPYFEQKDESCLFNIFVLPKYQGKGIGKKLIHVLEQDVYFKRAKRIEVPASITGVKFYQKMGYSFKNGVSTLDDEQLYRLEKYNIQ</sequence>
<evidence type="ECO:0000313" key="2">
    <source>
        <dbReference type="EMBL" id="MCP0887990.1"/>
    </source>
</evidence>
<dbReference type="Proteomes" id="UP001139006">
    <property type="component" value="Unassembled WGS sequence"/>
</dbReference>
<dbReference type="AlphaFoldDB" id="A0A9X2FMN1"/>
<organism evidence="2 3">
    <name type="scientific">Ligilactobacillus ubinensis</name>
    <dbReference type="NCBI Taxonomy" id="2876789"/>
    <lineage>
        <taxon>Bacteria</taxon>
        <taxon>Bacillati</taxon>
        <taxon>Bacillota</taxon>
        <taxon>Bacilli</taxon>
        <taxon>Lactobacillales</taxon>
        <taxon>Lactobacillaceae</taxon>
        <taxon>Ligilactobacillus</taxon>
    </lineage>
</organism>
<dbReference type="RefSeq" id="WP_253362147.1">
    <property type="nucleotide sequence ID" value="NZ_JAIULA010000032.1"/>
</dbReference>
<name>A0A9X2FMN1_9LACO</name>
<dbReference type="InterPro" id="IPR016181">
    <property type="entry name" value="Acyl_CoA_acyltransferase"/>
</dbReference>
<protein>
    <submittedName>
        <fullName evidence="2">GNAT family N-acetyltransferase</fullName>
    </submittedName>
</protein>
<dbReference type="CDD" id="cd04301">
    <property type="entry name" value="NAT_SF"/>
    <property type="match status" value="1"/>
</dbReference>
<evidence type="ECO:0000259" key="1">
    <source>
        <dbReference type="PROSITE" id="PS51186"/>
    </source>
</evidence>
<dbReference type="InterPro" id="IPR000182">
    <property type="entry name" value="GNAT_dom"/>
</dbReference>
<dbReference type="Pfam" id="PF13673">
    <property type="entry name" value="Acetyltransf_10"/>
    <property type="match status" value="1"/>
</dbReference>
<gene>
    <name evidence="2" type="ORF">LB941_11670</name>
</gene>
<accession>A0A9X2FMN1</accession>
<dbReference type="EMBL" id="JAIULA010000032">
    <property type="protein sequence ID" value="MCP0887990.1"/>
    <property type="molecule type" value="Genomic_DNA"/>
</dbReference>